<keyword evidence="4" id="KW-0511">Multifunctional enzyme</keyword>
<dbReference type="GO" id="GO:0031177">
    <property type="term" value="F:phosphopantetheine binding"/>
    <property type="evidence" value="ECO:0007669"/>
    <property type="project" value="InterPro"/>
</dbReference>
<dbReference type="InterPro" id="IPR013968">
    <property type="entry name" value="PKS_KR"/>
</dbReference>
<dbReference type="InterPro" id="IPR036736">
    <property type="entry name" value="ACP-like_sf"/>
</dbReference>
<feature type="domain" description="Ketosynthase family 3 (KS3)" evidence="7">
    <location>
        <begin position="11"/>
        <end position="438"/>
    </location>
</feature>
<dbReference type="GeneID" id="28830013"/>
<dbReference type="RefSeq" id="XP_018067153.1">
    <property type="nucleotide sequence ID" value="XM_018220287.1"/>
</dbReference>
<gene>
    <name evidence="9" type="ORF">LY89DRAFT_737708</name>
</gene>
<dbReference type="Gene3D" id="3.90.180.10">
    <property type="entry name" value="Medium-chain alcohol dehydrogenases, catalytic domain"/>
    <property type="match status" value="1"/>
</dbReference>
<dbReference type="Pfam" id="PF08659">
    <property type="entry name" value="KR"/>
    <property type="match status" value="1"/>
</dbReference>
<accession>A0A194WXU9</accession>
<dbReference type="Pfam" id="PF13602">
    <property type="entry name" value="ADH_zinc_N_2"/>
    <property type="match status" value="1"/>
</dbReference>
<evidence type="ECO:0000259" key="8">
    <source>
        <dbReference type="PROSITE" id="PS52019"/>
    </source>
</evidence>
<organism evidence="9 10">
    <name type="scientific">Mollisia scopiformis</name>
    <name type="common">Conifer needle endophyte fungus</name>
    <name type="synonym">Phialocephala scopiformis</name>
    <dbReference type="NCBI Taxonomy" id="149040"/>
    <lineage>
        <taxon>Eukaryota</taxon>
        <taxon>Fungi</taxon>
        <taxon>Dikarya</taxon>
        <taxon>Ascomycota</taxon>
        <taxon>Pezizomycotina</taxon>
        <taxon>Leotiomycetes</taxon>
        <taxon>Helotiales</taxon>
        <taxon>Mollisiaceae</taxon>
        <taxon>Mollisia</taxon>
    </lineage>
</organism>
<dbReference type="Gene3D" id="3.40.50.720">
    <property type="entry name" value="NAD(P)-binding Rossmann-like Domain"/>
    <property type="match status" value="2"/>
</dbReference>
<keyword evidence="3" id="KW-0808">Transferase</keyword>
<name>A0A194WXU9_MOLSC</name>
<dbReference type="GO" id="GO:0004312">
    <property type="term" value="F:fatty acid synthase activity"/>
    <property type="evidence" value="ECO:0007669"/>
    <property type="project" value="TreeGrafter"/>
</dbReference>
<dbReference type="InterPro" id="IPR009081">
    <property type="entry name" value="PP-bd_ACP"/>
</dbReference>
<evidence type="ECO:0000256" key="5">
    <source>
        <dbReference type="PROSITE-ProRule" id="PRU01363"/>
    </source>
</evidence>
<dbReference type="GO" id="GO:0006633">
    <property type="term" value="P:fatty acid biosynthetic process"/>
    <property type="evidence" value="ECO:0007669"/>
    <property type="project" value="TreeGrafter"/>
</dbReference>
<feature type="active site" description="Proton donor; for dehydratase activity" evidence="5">
    <location>
        <position position="1141"/>
    </location>
</feature>
<dbReference type="InterPro" id="IPR020806">
    <property type="entry name" value="PKS_PP-bd"/>
</dbReference>
<dbReference type="SMART" id="SM00825">
    <property type="entry name" value="PKS_KS"/>
    <property type="match status" value="1"/>
</dbReference>
<dbReference type="Pfam" id="PF23114">
    <property type="entry name" value="NAD-bd_HRPKS_sdrA"/>
    <property type="match status" value="1"/>
</dbReference>
<dbReference type="InterPro" id="IPR049551">
    <property type="entry name" value="PKS_DH_C"/>
</dbReference>
<dbReference type="Pfam" id="PF14765">
    <property type="entry name" value="PS-DH"/>
    <property type="match status" value="1"/>
</dbReference>
<dbReference type="SMART" id="SM00826">
    <property type="entry name" value="PKS_DH"/>
    <property type="match status" value="1"/>
</dbReference>
<dbReference type="InterPro" id="IPR016036">
    <property type="entry name" value="Malonyl_transacylase_ACP-bd"/>
</dbReference>
<dbReference type="InterPro" id="IPR020843">
    <property type="entry name" value="ER"/>
</dbReference>
<dbReference type="SUPFAM" id="SSF53901">
    <property type="entry name" value="Thiolase-like"/>
    <property type="match status" value="1"/>
</dbReference>
<dbReference type="SUPFAM" id="SSF52151">
    <property type="entry name" value="FabD/lysophospholipase-like"/>
    <property type="match status" value="1"/>
</dbReference>
<dbReference type="PROSITE" id="PS50075">
    <property type="entry name" value="CARRIER"/>
    <property type="match status" value="1"/>
</dbReference>
<feature type="region of interest" description="C-terminal hotdog fold" evidence="5">
    <location>
        <begin position="1077"/>
        <end position="1235"/>
    </location>
</feature>
<dbReference type="PANTHER" id="PTHR43775:SF18">
    <property type="entry name" value="ENZYME, PUTATIVE (JCVI)-RELATED"/>
    <property type="match status" value="1"/>
</dbReference>
<evidence type="ECO:0000256" key="1">
    <source>
        <dbReference type="ARBA" id="ARBA00022450"/>
    </source>
</evidence>
<dbReference type="GO" id="GO:0016491">
    <property type="term" value="F:oxidoreductase activity"/>
    <property type="evidence" value="ECO:0007669"/>
    <property type="project" value="InterPro"/>
</dbReference>
<dbReference type="InterPro" id="IPR056501">
    <property type="entry name" value="NAD-bd_HRPKS_sdrA"/>
</dbReference>
<dbReference type="InterPro" id="IPR020841">
    <property type="entry name" value="PKS_Beta-ketoAc_synthase_dom"/>
</dbReference>
<keyword evidence="2" id="KW-0597">Phosphoprotein</keyword>
<reference evidence="9 10" key="1">
    <citation type="submission" date="2015-10" db="EMBL/GenBank/DDBJ databases">
        <title>Full genome of DAOMC 229536 Phialocephala scopiformis, a fungal endophyte of spruce producing the potent anti-insectan compound rugulosin.</title>
        <authorList>
            <consortium name="DOE Joint Genome Institute"/>
            <person name="Walker A.K."/>
            <person name="Frasz S.L."/>
            <person name="Seifert K.A."/>
            <person name="Miller J.D."/>
            <person name="Mondo S.J."/>
            <person name="Labutti K."/>
            <person name="Lipzen A."/>
            <person name="Dockter R."/>
            <person name="Kennedy M."/>
            <person name="Grigoriev I.V."/>
            <person name="Spatafora J.W."/>
        </authorList>
    </citation>
    <scope>NUCLEOTIDE SEQUENCE [LARGE SCALE GENOMIC DNA]</scope>
    <source>
        <strain evidence="9 10">CBS 120377</strain>
    </source>
</reference>
<dbReference type="OrthoDB" id="329835at2759"/>
<dbReference type="InterPro" id="IPR057326">
    <property type="entry name" value="KR_dom"/>
</dbReference>
<keyword evidence="1" id="KW-0596">Phosphopantetheine</keyword>
<dbReference type="SUPFAM" id="SSF55048">
    <property type="entry name" value="Probable ACP-binding domain of malonyl-CoA ACP transacylase"/>
    <property type="match status" value="1"/>
</dbReference>
<dbReference type="SUPFAM" id="SSF50129">
    <property type="entry name" value="GroES-like"/>
    <property type="match status" value="1"/>
</dbReference>
<dbReference type="KEGG" id="psco:LY89DRAFT_737708"/>
<feature type="domain" description="PKS/mFAS DH" evidence="8">
    <location>
        <begin position="930"/>
        <end position="1235"/>
    </location>
</feature>
<dbReference type="Pfam" id="PF21089">
    <property type="entry name" value="PKS_DH_N"/>
    <property type="match status" value="1"/>
</dbReference>
<dbReference type="EMBL" id="KQ947423">
    <property type="protein sequence ID" value="KUJ12798.1"/>
    <property type="molecule type" value="Genomic_DNA"/>
</dbReference>
<dbReference type="SUPFAM" id="SSF47336">
    <property type="entry name" value="ACP-like"/>
    <property type="match status" value="1"/>
</dbReference>
<dbReference type="InterPro" id="IPR020807">
    <property type="entry name" value="PKS_DH"/>
</dbReference>
<dbReference type="Pfam" id="PF02801">
    <property type="entry name" value="Ketoacyl-synt_C"/>
    <property type="match status" value="1"/>
</dbReference>
<keyword evidence="10" id="KW-1185">Reference proteome</keyword>
<dbReference type="Gene3D" id="3.40.47.10">
    <property type="match status" value="1"/>
</dbReference>
<dbReference type="FunFam" id="3.40.50.720:FF:000209">
    <property type="entry name" value="Polyketide synthase Pks12"/>
    <property type="match status" value="1"/>
</dbReference>
<feature type="region of interest" description="N-terminal hotdog fold" evidence="5">
    <location>
        <begin position="930"/>
        <end position="1065"/>
    </location>
</feature>
<evidence type="ECO:0000259" key="6">
    <source>
        <dbReference type="PROSITE" id="PS50075"/>
    </source>
</evidence>
<dbReference type="STRING" id="149040.A0A194WXU9"/>
<dbReference type="SMART" id="SM00823">
    <property type="entry name" value="PKS_PP"/>
    <property type="match status" value="1"/>
</dbReference>
<dbReference type="InterPro" id="IPR001227">
    <property type="entry name" value="Ac_transferase_dom_sf"/>
</dbReference>
<dbReference type="PANTHER" id="PTHR43775">
    <property type="entry name" value="FATTY ACID SYNTHASE"/>
    <property type="match status" value="1"/>
</dbReference>
<dbReference type="InterPro" id="IPR049552">
    <property type="entry name" value="PKS_DH_N"/>
</dbReference>
<dbReference type="Proteomes" id="UP000070700">
    <property type="component" value="Unassembled WGS sequence"/>
</dbReference>
<dbReference type="SMART" id="SM00822">
    <property type="entry name" value="PKS_KR"/>
    <property type="match status" value="1"/>
</dbReference>
<dbReference type="InterPro" id="IPR014043">
    <property type="entry name" value="Acyl_transferase_dom"/>
</dbReference>
<dbReference type="SMART" id="SM00827">
    <property type="entry name" value="PKS_AT"/>
    <property type="match status" value="1"/>
</dbReference>
<dbReference type="Gene3D" id="1.10.1200.10">
    <property type="entry name" value="ACP-like"/>
    <property type="match status" value="1"/>
</dbReference>
<dbReference type="InterPro" id="IPR036291">
    <property type="entry name" value="NAD(P)-bd_dom_sf"/>
</dbReference>
<evidence type="ECO:0000259" key="7">
    <source>
        <dbReference type="PROSITE" id="PS52004"/>
    </source>
</evidence>
<dbReference type="CDD" id="cd00833">
    <property type="entry name" value="PKS"/>
    <property type="match status" value="1"/>
</dbReference>
<dbReference type="Pfam" id="PF16197">
    <property type="entry name" value="KAsynt_C_assoc"/>
    <property type="match status" value="1"/>
</dbReference>
<dbReference type="InterPro" id="IPR014031">
    <property type="entry name" value="Ketoacyl_synth_C"/>
</dbReference>
<dbReference type="InterPro" id="IPR016039">
    <property type="entry name" value="Thiolase-like"/>
</dbReference>
<feature type="domain" description="Carrier" evidence="6">
    <location>
        <begin position="2312"/>
        <end position="2388"/>
    </location>
</feature>
<dbReference type="SMART" id="SM00829">
    <property type="entry name" value="PKS_ER"/>
    <property type="match status" value="1"/>
</dbReference>
<dbReference type="InterPro" id="IPR014030">
    <property type="entry name" value="Ketoacyl_synth_N"/>
</dbReference>
<dbReference type="InterPro" id="IPR042104">
    <property type="entry name" value="PKS_dehydratase_sf"/>
</dbReference>
<evidence type="ECO:0000256" key="4">
    <source>
        <dbReference type="ARBA" id="ARBA00023268"/>
    </source>
</evidence>
<dbReference type="Pfam" id="PF23297">
    <property type="entry name" value="ACP_SdgA_C"/>
    <property type="match status" value="1"/>
</dbReference>
<sequence length="2398" mass="262019">MSNIPRSPYLQEAIAVIGMACRLPGDCNSPNELWDFLDQGRIAKNEAPETRFNLNNHHDGSKKPKTMRSPGGMFLENVDPQDFDAQFFGIRRDDAIAMDPNQRQLLEVVYECLENAGISLKSLDGKAVGCFVASYAVDYSDIHARDPEDRVPSVIVGTGRAILSNRISHFLNIRGPSLTVDTACSGSLVSLDIACRYLTTGEINGAIVAASNLYLSPEHNMDEGTMIAVGSPSGRCHSFDAKADGYIKSEAIQAVMLKRLSDAIRDGDPIRAIIRGSATNSDGRTPGIASPSAEAQAAAIRAAYSNAGISDIGATAYVECHGTGTPAGDPIEVSALASVFAHSKTSENPLVIGSIKSNIGHSEPAAGLSGLLKGILCLEKGLIPRNPTFLTPNPKIDFATSRMVVPTKTMKWPRRVLKRVSINAFGYGGSNAHVIIDHFETSSEKPSRIHVSSFTADFDDLFNDQDGTRPFTLVFSANDEASLRSYCKAICKHLINPNVAIKLPDLSYTLSERRSRLFHRAYVVADETTLDEGAFVFGKKNASAPRIGFVFSGQGAQWPQMGKALIETFPVVKAVILHLDEVLQGLMNPPSWSLLHELVEPRSAEHMRKPEFSQPLATALQLALVALLKGWGVCPMAVVGHSSGEIAGAYASGFLEVEDAIKIAYLRGQACVTDQEKPSLGMLAVGLGQVQVQEYIREFADFVQIGCLNSPNSVTLSGARLALEDVRDLLVADGHFVRMLQVDFAYHSAFMADAAVTYEAMLLQHCGKAHPTMNDVVFFSSITGKQLDRPCDAEYWKTNMTSPVRFDDAVREMLLGHESADFLIEIGPSGALAGPIKQILKSLTNSGSDITYLSSLSRGKDATKPLFDLAGKLFIMGGNVFLSEVNKDQTSEAGPSIIVDLPNYAWNHATKYWYENDASKDWRFRKFPHHDLLGSKILGTSWNAPSWKKTLRVEDLHWLKDHRMGQDIVFPAAAFIAMGVEALFQTTQALNFVARTELEEKYHYRLRNITFSKALVLSENSSGQKIMTTLSVSQDSWHEFRVSSLVGDIWTEHNCGLICLEQNSKQVAPESALMPFEHAVPGHTWYKAMHEVGYNFLPLFQKVLEIEVLSGERKSRSRVSLSEPVEEYQQSYYPMHPVCIDGCLQTLVTSLWKGNRTSVNYVLIPSIIDNIIIRPLEVRPVVGISVTSAAYAGVGRKDDTKNFRSDASVYDEVSGGLLFAVSGVRYHRLDVLEQQNAAQTYGELVWQPDVAFLTEESFSKVLNEEAACAAQEEALSHHVERLLDMIVHKSPNLKVIEFSLYPNDVASTWFDGPSTREFSRFEFATFDATSLMTLQETYGVKANTSFSLLDLTKPMLNGGPGTASQDLCIVKMPLMSQSASVPLFQNISGLLRDGGYVLCMCGDESSTSSSDFEGAVIVKDKILQFGCDVDISNTLQANGFQSKISMQFDGRSLHLAQVQSTTAVKVAADRELHIIHLTHVTETQSIVSTVLIQLGWQIREYSVNLLPKIELDPKSNVLVLDELSASVLTNVSGEQWEAIKGLVSKEGRILWVTAGSQFEVAKPDRALVYGLARVIRAEEPMVSFVTLDVESSSSSETTSAIHNVLKYMQEPGSGLPMDMEFVERRGIMHVSRVRPYEKANQAEMDDKYGADFQTKNFHESDTCIRLICESIGRLDSLCYVEVSCEELPLGDNFLEVEIYAAGLNFKDVAVPMGIVPGNDHLLGLEGAGIIRRIGRLIDHLHVNQRVLVYMNNGGAFANRVQVAAQLVHPLPNSMSFEQAATMPSVYLVSIYSLLHLASMQKNHRVLIHSASGGVGIAAIQLCQYRGAQVFATVGTPEKRQFLIDTFGIPPEHIFSSRSTVFATELMAATQGQGVNIILNSLTGELLDESWRCVADGGHMIEIGKKDILARNSLSLEPFNRNASFHGVDMSHEQNSDELIAKLLSELMQLVKDGHVKPIAPMSIFPFEDIVSAIRFLRAGTHLGKVVISNGAGNSFEVPVRPAARSLCLDPSASYLIVGGLKGLCGSLAVYLASLGAKHLSIICRSGYSDPQSQAVLANIASNRCDIELFIGDVAVLEDVQRVFDDSTVPIKGVIHGAMVLRDRVYSAMTSADFHTSLPCKVLGTQNLHTASLTQSQPLEFFTLLSSISGVIGQKGQANYAAANVFLDSFASHRHSLGLPACSIDLGVIEDVGYVAANTSLQQKLDGDVWISITERRLQLIVRESILQQETTSKSTPKNQVSQLITGIAMPQSASSALLKDPRFLPLCFGNSSNSASTSASSSPEGKALRAFHLLLSSSQTALTPDSSLSDPALSTMLVSIICQQFTTFLRLDSPIEPAKSLSSYGLDSLAVVEFRNWTRREIGAELTTLEILNATSIFSLCEKILAVLLITKERKDLE</sequence>
<dbReference type="PROSITE" id="PS52004">
    <property type="entry name" value="KS3_2"/>
    <property type="match status" value="1"/>
</dbReference>
<evidence type="ECO:0000313" key="9">
    <source>
        <dbReference type="EMBL" id="KUJ12798.1"/>
    </source>
</evidence>
<dbReference type="InterPro" id="IPR049900">
    <property type="entry name" value="PKS_mFAS_DH"/>
</dbReference>
<dbReference type="GO" id="GO:1901336">
    <property type="term" value="P:lactone biosynthetic process"/>
    <property type="evidence" value="ECO:0007669"/>
    <property type="project" value="UniProtKB-ARBA"/>
</dbReference>
<dbReference type="InterPro" id="IPR050091">
    <property type="entry name" value="PKS_NRPS_Biosynth_Enz"/>
</dbReference>
<dbReference type="PROSITE" id="PS52019">
    <property type="entry name" value="PKS_MFAS_DH"/>
    <property type="match status" value="1"/>
</dbReference>
<evidence type="ECO:0000256" key="2">
    <source>
        <dbReference type="ARBA" id="ARBA00022553"/>
    </source>
</evidence>
<dbReference type="InterPro" id="IPR016035">
    <property type="entry name" value="Acyl_Trfase/lysoPLipase"/>
</dbReference>
<dbReference type="Pfam" id="PF00109">
    <property type="entry name" value="ketoacyl-synt"/>
    <property type="match status" value="1"/>
</dbReference>
<dbReference type="Pfam" id="PF00698">
    <property type="entry name" value="Acyl_transf_1"/>
    <property type="match status" value="1"/>
</dbReference>
<evidence type="ECO:0000256" key="3">
    <source>
        <dbReference type="ARBA" id="ARBA00022679"/>
    </source>
</evidence>
<dbReference type="Gene3D" id="3.10.129.110">
    <property type="entry name" value="Polyketide synthase dehydratase"/>
    <property type="match status" value="1"/>
</dbReference>
<dbReference type="CDD" id="cd05195">
    <property type="entry name" value="enoyl_red"/>
    <property type="match status" value="1"/>
</dbReference>
<feature type="active site" description="Proton acceptor; for dehydratase activity" evidence="5">
    <location>
        <position position="962"/>
    </location>
</feature>
<dbReference type="InterPro" id="IPR011032">
    <property type="entry name" value="GroES-like_sf"/>
</dbReference>
<dbReference type="Gene3D" id="3.40.366.10">
    <property type="entry name" value="Malonyl-Coenzyme A Acyl Carrier Protein, domain 2"/>
    <property type="match status" value="1"/>
</dbReference>
<dbReference type="SUPFAM" id="SSF51735">
    <property type="entry name" value="NAD(P)-binding Rossmann-fold domains"/>
    <property type="match status" value="2"/>
</dbReference>
<dbReference type="GO" id="GO:0044550">
    <property type="term" value="P:secondary metabolite biosynthetic process"/>
    <property type="evidence" value="ECO:0007669"/>
    <property type="project" value="UniProtKB-ARBA"/>
</dbReference>
<dbReference type="InParanoid" id="A0A194WXU9"/>
<proteinExistence type="predicted"/>
<protein>
    <submittedName>
        <fullName evidence="9">Putative polyketide synthase</fullName>
    </submittedName>
</protein>
<dbReference type="Gene3D" id="3.30.70.3290">
    <property type="match status" value="1"/>
</dbReference>
<dbReference type="InterPro" id="IPR032821">
    <property type="entry name" value="PKS_assoc"/>
</dbReference>
<evidence type="ECO:0000313" key="10">
    <source>
        <dbReference type="Proteomes" id="UP000070700"/>
    </source>
</evidence>